<dbReference type="KEGG" id="npu:Npun_AF286"/>
<name>B2JB37_NOSP7</name>
<evidence type="ECO:0000313" key="2">
    <source>
        <dbReference type="EMBL" id="ACC85141.1"/>
    </source>
</evidence>
<dbReference type="PhylomeDB" id="B2JB37"/>
<accession>B2JB37</accession>
<dbReference type="RefSeq" id="WP_012413154.1">
    <property type="nucleotide sequence ID" value="NC_010631.1"/>
</dbReference>
<evidence type="ECO:0000313" key="3">
    <source>
        <dbReference type="Proteomes" id="UP000001191"/>
    </source>
</evidence>
<protein>
    <submittedName>
        <fullName evidence="2">Uncharacterized protein</fullName>
    </submittedName>
</protein>
<organism evidence="2 3">
    <name type="scientific">Nostoc punctiforme (strain ATCC 29133 / PCC 73102)</name>
    <dbReference type="NCBI Taxonomy" id="63737"/>
    <lineage>
        <taxon>Bacteria</taxon>
        <taxon>Bacillati</taxon>
        <taxon>Cyanobacteriota</taxon>
        <taxon>Cyanophyceae</taxon>
        <taxon>Nostocales</taxon>
        <taxon>Nostocaceae</taxon>
        <taxon>Nostoc</taxon>
    </lineage>
</organism>
<geneLocation type="plasmid" evidence="2 3">
    <name>pNPUN01</name>
</geneLocation>
<keyword evidence="2" id="KW-0614">Plasmid</keyword>
<keyword evidence="1" id="KW-0472">Membrane</keyword>
<dbReference type="HOGENOM" id="CLU_169639_0_0_3"/>
<keyword evidence="3" id="KW-1185">Reference proteome</keyword>
<proteinExistence type="predicted"/>
<sequence>MKTQKAAYQSSLPSNTRNKLVFRRTRKRFNPRIFIERTIETTAIISLLLTGFSGVGAMGCWGMEIIETNADSNIIISGWEQQKNICLGAILVSFSAFLGSSLAGASLSIQRDKF</sequence>
<dbReference type="AlphaFoldDB" id="B2JB37"/>
<evidence type="ECO:0000256" key="1">
    <source>
        <dbReference type="SAM" id="Phobius"/>
    </source>
</evidence>
<reference evidence="3" key="1">
    <citation type="submission" date="2008-04" db="EMBL/GenBank/DDBJ databases">
        <title>Complete sequence of plasmid 1 of Nostoc punctiforme ATCC 29133.</title>
        <authorList>
            <consortium name="US DOE Joint Genome Institute"/>
            <person name="Copeland A."/>
            <person name="Lucas S."/>
            <person name="Lapidus A."/>
            <person name="Glavina del Rio T."/>
            <person name="Dalin E."/>
            <person name="Tice H."/>
            <person name="Pitluck S."/>
            <person name="Chain P."/>
            <person name="Malfatti S."/>
            <person name="Shin M."/>
            <person name="Vergez L."/>
            <person name="Schmutz J."/>
            <person name="Larimer F."/>
            <person name="Land M."/>
            <person name="Hauser L."/>
            <person name="Kyrpides N."/>
            <person name="Kim E."/>
            <person name="Meeks J.C."/>
            <person name="Elhai J."/>
            <person name="Campbell E.L."/>
            <person name="Thiel T."/>
            <person name="Longmire J."/>
            <person name="Potts M."/>
            <person name="Atlas R."/>
        </authorList>
    </citation>
    <scope>NUCLEOTIDE SEQUENCE [LARGE SCALE GENOMIC DNA]</scope>
    <source>
        <strain evidence="3">ATCC 29133 / PCC 73102</strain>
        <plasmid evidence="3">Plasmid pNPUN01</plasmid>
    </source>
</reference>
<feature type="transmembrane region" description="Helical" evidence="1">
    <location>
        <begin position="85"/>
        <end position="109"/>
    </location>
</feature>
<dbReference type="EMBL" id="CP001038">
    <property type="protein sequence ID" value="ACC85141.1"/>
    <property type="molecule type" value="Genomic_DNA"/>
</dbReference>
<keyword evidence="1" id="KW-1133">Transmembrane helix</keyword>
<keyword evidence="1" id="KW-0812">Transmembrane</keyword>
<gene>
    <name evidence="2" type="ordered locus">Npun_AF286</name>
</gene>
<dbReference type="OrthoDB" id="489102at2"/>
<dbReference type="Proteomes" id="UP000001191">
    <property type="component" value="Plasmid pNPUN01"/>
</dbReference>
<dbReference type="EnsemblBacteria" id="ACC85141">
    <property type="protein sequence ID" value="ACC85141"/>
    <property type="gene ID" value="Npun_AF286"/>
</dbReference>